<keyword evidence="2" id="KW-1185">Reference proteome</keyword>
<evidence type="ECO:0000313" key="3">
    <source>
        <dbReference type="WBParaSite" id="HCON_00013880-00001"/>
    </source>
</evidence>
<feature type="signal peptide" evidence="1">
    <location>
        <begin position="1"/>
        <end position="19"/>
    </location>
</feature>
<dbReference type="OrthoDB" id="5836468at2759"/>
<evidence type="ECO:0000313" key="2">
    <source>
        <dbReference type="Proteomes" id="UP000025227"/>
    </source>
</evidence>
<feature type="chain" id="PRO_5029605680" evidence="1">
    <location>
        <begin position="20"/>
        <end position="152"/>
    </location>
</feature>
<keyword evidence="1" id="KW-0732">Signal</keyword>
<evidence type="ECO:0000256" key="1">
    <source>
        <dbReference type="SAM" id="SignalP"/>
    </source>
</evidence>
<organism evidence="2 3">
    <name type="scientific">Haemonchus contortus</name>
    <name type="common">Barber pole worm</name>
    <dbReference type="NCBI Taxonomy" id="6289"/>
    <lineage>
        <taxon>Eukaryota</taxon>
        <taxon>Metazoa</taxon>
        <taxon>Ecdysozoa</taxon>
        <taxon>Nematoda</taxon>
        <taxon>Chromadorea</taxon>
        <taxon>Rhabditida</taxon>
        <taxon>Rhabditina</taxon>
        <taxon>Rhabditomorpha</taxon>
        <taxon>Strongyloidea</taxon>
        <taxon>Trichostrongylidae</taxon>
        <taxon>Haemonchus</taxon>
    </lineage>
</organism>
<protein>
    <submittedName>
        <fullName evidence="3">C6 domain-containing protein</fullName>
    </submittedName>
</protein>
<accession>A0A7I5E5P2</accession>
<dbReference type="Proteomes" id="UP000025227">
    <property type="component" value="Unplaced"/>
</dbReference>
<dbReference type="OMA" id="NTTAKCG"/>
<dbReference type="WBParaSite" id="HCON_00013880-00001">
    <property type="protein sequence ID" value="HCON_00013880-00001"/>
    <property type="gene ID" value="HCON_00013880"/>
</dbReference>
<proteinExistence type="predicted"/>
<name>A0A7I5E5P2_HAECO</name>
<sequence>MKRLKKGIVLSALLGVVSTCISTTTTTVCCPLLSTTTLPKRAPSNVSQFQQCTILQRVSSTCPTDGYVFCTSAPETNPTLMQIEFFNSAGQVVRNVTGAPPTLIVKVYCVNGVWNVRSSATSSVNIPIASVSCAQSGSRGTDAGYVPGSATN</sequence>
<reference evidence="3" key="1">
    <citation type="submission" date="2020-12" db="UniProtKB">
        <authorList>
            <consortium name="WormBaseParasite"/>
        </authorList>
    </citation>
    <scope>IDENTIFICATION</scope>
    <source>
        <strain evidence="3">MHco3</strain>
    </source>
</reference>
<dbReference type="AlphaFoldDB" id="A0A7I5E5P2"/>